<gene>
    <name evidence="1" type="ORF">CFP56_043490</name>
</gene>
<dbReference type="AlphaFoldDB" id="A0AAW0LKC4"/>
<organism evidence="1 2">
    <name type="scientific">Quercus suber</name>
    <name type="common">Cork oak</name>
    <dbReference type="NCBI Taxonomy" id="58331"/>
    <lineage>
        <taxon>Eukaryota</taxon>
        <taxon>Viridiplantae</taxon>
        <taxon>Streptophyta</taxon>
        <taxon>Embryophyta</taxon>
        <taxon>Tracheophyta</taxon>
        <taxon>Spermatophyta</taxon>
        <taxon>Magnoliopsida</taxon>
        <taxon>eudicotyledons</taxon>
        <taxon>Gunneridae</taxon>
        <taxon>Pentapetalae</taxon>
        <taxon>rosids</taxon>
        <taxon>fabids</taxon>
        <taxon>Fagales</taxon>
        <taxon>Fagaceae</taxon>
        <taxon>Quercus</taxon>
    </lineage>
</organism>
<keyword evidence="2" id="KW-1185">Reference proteome</keyword>
<sequence length="112" mass="12482">MGAKSKAKHKIFFNPVQSSVFSESSNAVPKLYFIEVALNTQFVQISERNSLSLLPLIFLWHTHGRISITAASHRESHITTTGGALRCDPPLLRSNAFATNQEHLKSSMYDPI</sequence>
<accession>A0AAW0LKC4</accession>
<reference evidence="1 2" key="1">
    <citation type="journal article" date="2018" name="Sci. Data">
        <title>The draft genome sequence of cork oak.</title>
        <authorList>
            <person name="Ramos A.M."/>
            <person name="Usie A."/>
            <person name="Barbosa P."/>
            <person name="Barros P.M."/>
            <person name="Capote T."/>
            <person name="Chaves I."/>
            <person name="Simoes F."/>
            <person name="Abreu I."/>
            <person name="Carrasquinho I."/>
            <person name="Faro C."/>
            <person name="Guimaraes J.B."/>
            <person name="Mendonca D."/>
            <person name="Nobrega F."/>
            <person name="Rodrigues L."/>
            <person name="Saibo N.J.M."/>
            <person name="Varela M.C."/>
            <person name="Egas C."/>
            <person name="Matos J."/>
            <person name="Miguel C.M."/>
            <person name="Oliveira M.M."/>
            <person name="Ricardo C.P."/>
            <person name="Goncalves S."/>
        </authorList>
    </citation>
    <scope>NUCLEOTIDE SEQUENCE [LARGE SCALE GENOMIC DNA]</scope>
    <source>
        <strain evidence="2">cv. HL8</strain>
    </source>
</reference>
<evidence type="ECO:0000313" key="1">
    <source>
        <dbReference type="EMBL" id="KAK7850866.1"/>
    </source>
</evidence>
<evidence type="ECO:0000313" key="2">
    <source>
        <dbReference type="Proteomes" id="UP000237347"/>
    </source>
</evidence>
<name>A0AAW0LKC4_QUESU</name>
<proteinExistence type="predicted"/>
<dbReference type="EMBL" id="PKMF04000094">
    <property type="protein sequence ID" value="KAK7850866.1"/>
    <property type="molecule type" value="Genomic_DNA"/>
</dbReference>
<protein>
    <submittedName>
        <fullName evidence="1">Uncharacterized protein</fullName>
    </submittedName>
</protein>
<comment type="caution">
    <text evidence="1">The sequence shown here is derived from an EMBL/GenBank/DDBJ whole genome shotgun (WGS) entry which is preliminary data.</text>
</comment>
<dbReference type="Proteomes" id="UP000237347">
    <property type="component" value="Unassembled WGS sequence"/>
</dbReference>